<feature type="domain" description="Polyphosphate kinase-2-related" evidence="2">
    <location>
        <begin position="44"/>
        <end position="270"/>
    </location>
</feature>
<feature type="compositionally biased region" description="Basic and acidic residues" evidence="1">
    <location>
        <begin position="322"/>
        <end position="332"/>
    </location>
</feature>
<dbReference type="SUPFAM" id="SSF52540">
    <property type="entry name" value="P-loop containing nucleoside triphosphate hydrolases"/>
    <property type="match status" value="1"/>
</dbReference>
<reference evidence="3 4" key="2">
    <citation type="journal article" date="2013" name="J. Biotechnol.">
        <title>Complete genome sequence of the kirromycin producer Streptomyces collinus Tu 365 consisting of a linear chromosome and two linear plasmids.</title>
        <authorList>
            <person name="Ruckert C."/>
            <person name="Szczepanowski R."/>
            <person name="Albersmeier A."/>
            <person name="Goesmann A."/>
            <person name="Iftime D."/>
            <person name="Musiol E.M."/>
            <person name="Blin K."/>
            <person name="Wohlleben W."/>
            <person name="Puhler A."/>
            <person name="Kalinowski J."/>
            <person name="Weber T."/>
        </authorList>
    </citation>
    <scope>NUCLEOTIDE SEQUENCE [LARGE SCALE GENOMIC DNA]</scope>
    <source>
        <strain evidence="4">DSM 40733 / Tue 365</strain>
    </source>
</reference>
<accession>S5VPV9</accession>
<dbReference type="GO" id="GO:0006797">
    <property type="term" value="P:polyphosphate metabolic process"/>
    <property type="evidence" value="ECO:0007669"/>
    <property type="project" value="InterPro"/>
</dbReference>
<evidence type="ECO:0000313" key="3">
    <source>
        <dbReference type="EMBL" id="AGS72622.1"/>
    </source>
</evidence>
<dbReference type="RefSeq" id="WP_020943032.1">
    <property type="nucleotide sequence ID" value="NC_021985.1"/>
</dbReference>
<dbReference type="STRING" id="1214242.B446_29080"/>
<dbReference type="AlphaFoldDB" id="S5VPV9"/>
<name>S5VPV9_STRC3</name>
<dbReference type="InterPro" id="IPR022488">
    <property type="entry name" value="PPK2-related"/>
</dbReference>
<dbReference type="Gene3D" id="3.40.50.300">
    <property type="entry name" value="P-loop containing nucleotide triphosphate hydrolases"/>
    <property type="match status" value="1"/>
</dbReference>
<feature type="compositionally biased region" description="Basic residues" evidence="1">
    <location>
        <begin position="334"/>
        <end position="345"/>
    </location>
</feature>
<gene>
    <name evidence="3" type="ORF">B446_29080</name>
</gene>
<organism evidence="3 4">
    <name type="scientific">Streptomyces collinus (strain DSM 40733 / Tue 365)</name>
    <dbReference type="NCBI Taxonomy" id="1214242"/>
    <lineage>
        <taxon>Bacteria</taxon>
        <taxon>Bacillati</taxon>
        <taxon>Actinomycetota</taxon>
        <taxon>Actinomycetes</taxon>
        <taxon>Kitasatosporales</taxon>
        <taxon>Streptomycetaceae</taxon>
        <taxon>Streptomyces</taxon>
    </lineage>
</organism>
<dbReference type="PANTHER" id="PTHR34383:SF3">
    <property type="entry name" value="POLYPHOSPHATE:AMP PHOSPHOTRANSFERASE"/>
    <property type="match status" value="1"/>
</dbReference>
<keyword evidence="4" id="KW-1185">Reference proteome</keyword>
<dbReference type="PANTHER" id="PTHR34383">
    <property type="entry name" value="POLYPHOSPHATE:AMP PHOSPHOTRANSFERASE-RELATED"/>
    <property type="match status" value="1"/>
</dbReference>
<dbReference type="PATRIC" id="fig|1214242.5.peg.5956"/>
<dbReference type="EMBL" id="CP006259">
    <property type="protein sequence ID" value="AGS72622.1"/>
    <property type="molecule type" value="Genomic_DNA"/>
</dbReference>
<evidence type="ECO:0000313" key="4">
    <source>
        <dbReference type="Proteomes" id="UP000015423"/>
    </source>
</evidence>
<dbReference type="Pfam" id="PF03976">
    <property type="entry name" value="PPK2"/>
    <property type="match status" value="1"/>
</dbReference>
<dbReference type="InterPro" id="IPR022300">
    <property type="entry name" value="PPK2-rel_1"/>
</dbReference>
<proteinExistence type="predicted"/>
<feature type="region of interest" description="Disordered" evidence="1">
    <location>
        <begin position="293"/>
        <end position="345"/>
    </location>
</feature>
<protein>
    <submittedName>
        <fullName evidence="3">Polyphosphate:nucleotide phosphotransferase</fullName>
    </submittedName>
</protein>
<evidence type="ECO:0000256" key="1">
    <source>
        <dbReference type="SAM" id="MobiDB-lite"/>
    </source>
</evidence>
<dbReference type="InterPro" id="IPR027417">
    <property type="entry name" value="P-loop_NTPase"/>
</dbReference>
<dbReference type="NCBIfam" id="TIGR03709">
    <property type="entry name" value="PPK2_rel_1"/>
    <property type="match status" value="1"/>
</dbReference>
<sequence>MSDDRAARVAEFVAPLRVAPGARVDLARDFDPSWKAGLRKRDAAELLRSGVALLAEYQERLAAQDTYGVLLCLQALDAGGKDGTIRHVMSGVNPQGVRVSSFKVPSAEELDHDYLWRYARRLPRRGEIAIFNRSHYEEVLVVRVHPENLVRQRLPERARGPGVWDRRHREINEWEHYLTDNGFKVVKVFLNLSREEQRVRFLKRIDLPEKNWKFSASDVRERRHWDEYQRAFSEMLSATSTEWAPWYVVPADRKWVARVCTSAVLAHTLMDIDPRYPDVGEEARRELLAAREDLEREAPTGAAADPYAARHTPADPAGAAGPERRDGGEQGGRRGGKHGAKHGRR</sequence>
<reference evidence="4" key="1">
    <citation type="submission" date="2012-10" db="EMBL/GenBank/DDBJ databases">
        <title>The complete genome sequence of Streptomyces collinus Tu 365.</title>
        <authorList>
            <person name="Ruckert C."/>
            <person name="Szczepanowski R."/>
            <person name="Goesmann A."/>
            <person name="Pross E.K."/>
            <person name="Musiol E.M."/>
            <person name="Blin K."/>
            <person name="Wohlleben W."/>
            <person name="Puhler A."/>
            <person name="Weber T."/>
            <person name="Kalinowski J."/>
        </authorList>
    </citation>
    <scope>NUCLEOTIDE SEQUENCE [LARGE SCALE GENOMIC DNA]</scope>
    <source>
        <strain evidence="4">DSM 40733 / Tue 365</strain>
    </source>
</reference>
<dbReference type="Proteomes" id="UP000015423">
    <property type="component" value="Chromosome"/>
</dbReference>
<dbReference type="KEGG" id="sci:B446_29080"/>
<dbReference type="HOGENOM" id="CLU_048699_1_0_11"/>
<feature type="compositionally biased region" description="Low complexity" evidence="1">
    <location>
        <begin position="299"/>
        <end position="309"/>
    </location>
</feature>
<evidence type="ECO:0000259" key="2">
    <source>
        <dbReference type="Pfam" id="PF03976"/>
    </source>
</evidence>
<keyword evidence="3" id="KW-0808">Transferase</keyword>
<dbReference type="eggNOG" id="COG2326">
    <property type="taxonomic scope" value="Bacteria"/>
</dbReference>
<dbReference type="GO" id="GO:0016776">
    <property type="term" value="F:phosphotransferase activity, phosphate group as acceptor"/>
    <property type="evidence" value="ECO:0007669"/>
    <property type="project" value="InterPro"/>
</dbReference>